<dbReference type="AlphaFoldDB" id="A0A146LI74"/>
<proteinExistence type="predicted"/>
<name>A0A146LI74_LYGHE</name>
<feature type="transmembrane region" description="Helical" evidence="1">
    <location>
        <begin position="9"/>
        <end position="31"/>
    </location>
</feature>
<keyword evidence="1" id="KW-0812">Transmembrane</keyword>
<keyword evidence="1" id="KW-0472">Membrane</keyword>
<gene>
    <name evidence="2" type="ORF">g.20776</name>
</gene>
<dbReference type="EMBL" id="GDHC01010746">
    <property type="protein sequence ID" value="JAQ07883.1"/>
    <property type="molecule type" value="Transcribed_RNA"/>
</dbReference>
<accession>A0A146LI74</accession>
<evidence type="ECO:0000256" key="1">
    <source>
        <dbReference type="SAM" id="Phobius"/>
    </source>
</evidence>
<organism evidence="2">
    <name type="scientific">Lygus hesperus</name>
    <name type="common">Western plant bug</name>
    <dbReference type="NCBI Taxonomy" id="30085"/>
    <lineage>
        <taxon>Eukaryota</taxon>
        <taxon>Metazoa</taxon>
        <taxon>Ecdysozoa</taxon>
        <taxon>Arthropoda</taxon>
        <taxon>Hexapoda</taxon>
        <taxon>Insecta</taxon>
        <taxon>Pterygota</taxon>
        <taxon>Neoptera</taxon>
        <taxon>Paraneoptera</taxon>
        <taxon>Hemiptera</taxon>
        <taxon>Heteroptera</taxon>
        <taxon>Panheteroptera</taxon>
        <taxon>Cimicomorpha</taxon>
        <taxon>Miridae</taxon>
        <taxon>Mirini</taxon>
        <taxon>Lygus</taxon>
    </lineage>
</organism>
<feature type="transmembrane region" description="Helical" evidence="1">
    <location>
        <begin position="37"/>
        <end position="56"/>
    </location>
</feature>
<protein>
    <submittedName>
        <fullName evidence="2">Uncharacterized protein</fullName>
    </submittedName>
</protein>
<evidence type="ECO:0000313" key="2">
    <source>
        <dbReference type="EMBL" id="JAQ07883.1"/>
    </source>
</evidence>
<sequence length="124" mass="13282">MNRDCSVNFFYYFAPDAVVAAVAFQCCWMVYSDYPVLVAALATVAAAVVAGAAAVGTGPPRMASPFPLLQLAPCDFVDPTLVVPADHNLPGSIPPEGVKRSLIPTVWLITLHYHLKPFTIAYSL</sequence>
<reference evidence="2" key="1">
    <citation type="journal article" date="2016" name="Gigascience">
        <title>De novo construction of an expanded transcriptome assembly for the western tarnished plant bug, Lygus hesperus.</title>
        <authorList>
            <person name="Tassone E.E."/>
            <person name="Geib S.M."/>
            <person name="Hall B."/>
            <person name="Fabrick J.A."/>
            <person name="Brent C.S."/>
            <person name="Hull J.J."/>
        </authorList>
    </citation>
    <scope>NUCLEOTIDE SEQUENCE</scope>
</reference>
<keyword evidence="1" id="KW-1133">Transmembrane helix</keyword>